<dbReference type="Proteomes" id="UP000054359">
    <property type="component" value="Unassembled WGS sequence"/>
</dbReference>
<organism evidence="1 2">
    <name type="scientific">Stegodyphus mimosarum</name>
    <name type="common">African social velvet spider</name>
    <dbReference type="NCBI Taxonomy" id="407821"/>
    <lineage>
        <taxon>Eukaryota</taxon>
        <taxon>Metazoa</taxon>
        <taxon>Ecdysozoa</taxon>
        <taxon>Arthropoda</taxon>
        <taxon>Chelicerata</taxon>
        <taxon>Arachnida</taxon>
        <taxon>Araneae</taxon>
        <taxon>Araneomorphae</taxon>
        <taxon>Entelegynae</taxon>
        <taxon>Eresoidea</taxon>
        <taxon>Eresidae</taxon>
        <taxon>Stegodyphus</taxon>
    </lineage>
</organism>
<feature type="non-terminal residue" evidence="1">
    <location>
        <position position="73"/>
    </location>
</feature>
<proteinExistence type="predicted"/>
<dbReference type="InterPro" id="IPR036397">
    <property type="entry name" value="RNaseH_sf"/>
</dbReference>
<keyword evidence="2" id="KW-1185">Reference proteome</keyword>
<evidence type="ECO:0000313" key="2">
    <source>
        <dbReference type="Proteomes" id="UP000054359"/>
    </source>
</evidence>
<dbReference type="EMBL" id="KK115652">
    <property type="protein sequence ID" value="KFM65636.1"/>
    <property type="molecule type" value="Genomic_DNA"/>
</dbReference>
<gene>
    <name evidence="1" type="ORF">X975_01003</name>
</gene>
<dbReference type="OrthoDB" id="4843387at2759"/>
<accession>A0A087TKJ7</accession>
<evidence type="ECO:0000313" key="1">
    <source>
        <dbReference type="EMBL" id="KFM65636.1"/>
    </source>
</evidence>
<protein>
    <submittedName>
        <fullName evidence="1">Uncharacterized protein</fullName>
    </submittedName>
</protein>
<reference evidence="1 2" key="1">
    <citation type="submission" date="2013-11" db="EMBL/GenBank/DDBJ databases">
        <title>Genome sequencing of Stegodyphus mimosarum.</title>
        <authorList>
            <person name="Bechsgaard J."/>
        </authorList>
    </citation>
    <scope>NUCLEOTIDE SEQUENCE [LARGE SCALE GENOMIC DNA]</scope>
</reference>
<dbReference type="OMA" id="TANAIHH"/>
<dbReference type="AlphaFoldDB" id="A0A087TKJ7"/>
<dbReference type="GO" id="GO:0003676">
    <property type="term" value="F:nucleic acid binding"/>
    <property type="evidence" value="ECO:0007669"/>
    <property type="project" value="InterPro"/>
</dbReference>
<dbReference type="Gene3D" id="3.30.420.10">
    <property type="entry name" value="Ribonuclease H-like superfamily/Ribonuclease H"/>
    <property type="match status" value="1"/>
</dbReference>
<sequence length="73" mass="8305">MIHQISVKEMHNLHVFPTGTMNTQVYRDDILDAYVCPYAGAVGDAFLVQDNNSRPHGAPIVDDYLQQEIIMRM</sequence>
<name>A0A087TKJ7_STEMI</name>